<proteinExistence type="predicted"/>
<accession>A0AA88Y747</accession>
<dbReference type="Gene3D" id="3.30.420.40">
    <property type="match status" value="2"/>
</dbReference>
<dbReference type="PANTHER" id="PTHR14187">
    <property type="entry name" value="ALPHA KINASE/ELONGATION FACTOR 2 KINASE"/>
    <property type="match status" value="1"/>
</dbReference>
<comment type="caution">
    <text evidence="1">The sequence shown here is derived from an EMBL/GenBank/DDBJ whole genome shotgun (WGS) entry which is preliminary data.</text>
</comment>
<dbReference type="AlphaFoldDB" id="A0AA88Y747"/>
<dbReference type="SUPFAM" id="SSF53067">
    <property type="entry name" value="Actin-like ATPase domain"/>
    <property type="match status" value="1"/>
</dbReference>
<evidence type="ECO:0000313" key="2">
    <source>
        <dbReference type="Proteomes" id="UP001186944"/>
    </source>
</evidence>
<organism evidence="1 2">
    <name type="scientific">Pinctada imbricata</name>
    <name type="common">Atlantic pearl-oyster</name>
    <name type="synonym">Pinctada martensii</name>
    <dbReference type="NCBI Taxonomy" id="66713"/>
    <lineage>
        <taxon>Eukaryota</taxon>
        <taxon>Metazoa</taxon>
        <taxon>Spiralia</taxon>
        <taxon>Lophotrochozoa</taxon>
        <taxon>Mollusca</taxon>
        <taxon>Bivalvia</taxon>
        <taxon>Autobranchia</taxon>
        <taxon>Pteriomorphia</taxon>
        <taxon>Pterioida</taxon>
        <taxon>Pterioidea</taxon>
        <taxon>Pteriidae</taxon>
        <taxon>Pinctada</taxon>
    </lineage>
</organism>
<dbReference type="InterPro" id="IPR043129">
    <property type="entry name" value="ATPase_NBD"/>
</dbReference>
<dbReference type="Gene3D" id="3.90.640.10">
    <property type="entry name" value="Actin, Chain A, domain 4"/>
    <property type="match status" value="1"/>
</dbReference>
<gene>
    <name evidence="1" type="ORF">FSP39_000630</name>
</gene>
<keyword evidence="2" id="KW-1185">Reference proteome</keyword>
<dbReference type="PANTHER" id="PTHR14187:SF5">
    <property type="entry name" value="HEAT SHOCK 70 KDA PROTEIN 12A"/>
    <property type="match status" value="1"/>
</dbReference>
<name>A0AA88Y747_PINIB</name>
<evidence type="ECO:0000313" key="1">
    <source>
        <dbReference type="EMBL" id="KAK3099182.1"/>
    </source>
</evidence>
<dbReference type="EMBL" id="VSWD01000006">
    <property type="protein sequence ID" value="KAK3099182.1"/>
    <property type="molecule type" value="Genomic_DNA"/>
</dbReference>
<sequence length="263" mass="29418">MIEGEDGEDEGAFWQAILDSKFKNSLTLSADKMRITNECFCSFFQKAAESIIQHVRQLLDSPKVKGTKNILMVGGFSESPLLQRAIREFFPECRVIVPQEAGLCVLKGAVIFGYRPKTIVGRVAKCTYGISTTRPFKHGKHKKEKLFMVDGKEKCNDLFSKHVTLGDELKNDDIQSQSDYFPLYKNQTSICLPVISSSEPDPEYTDEYGCNKLGKLNLTFTNPDKGSEGVKCSMIFGETELRVIAEEKATGHKAEAKFDFLSA</sequence>
<protein>
    <submittedName>
        <fullName evidence="1">Uncharacterized protein</fullName>
    </submittedName>
</protein>
<reference evidence="1" key="1">
    <citation type="submission" date="2019-08" db="EMBL/GenBank/DDBJ databases">
        <title>The improved chromosome-level genome for the pearl oyster Pinctada fucata martensii using PacBio sequencing and Hi-C.</title>
        <authorList>
            <person name="Zheng Z."/>
        </authorList>
    </citation>
    <scope>NUCLEOTIDE SEQUENCE</scope>
    <source>
        <strain evidence="1">ZZ-2019</strain>
        <tissue evidence="1">Adductor muscle</tissue>
    </source>
</reference>
<dbReference type="Proteomes" id="UP001186944">
    <property type="component" value="Unassembled WGS sequence"/>
</dbReference>